<proteinExistence type="predicted"/>
<organism evidence="1 2">
    <name type="scientific">Strongyloides papillosus</name>
    <name type="common">Intestinal threadworm</name>
    <dbReference type="NCBI Taxonomy" id="174720"/>
    <lineage>
        <taxon>Eukaryota</taxon>
        <taxon>Metazoa</taxon>
        <taxon>Ecdysozoa</taxon>
        <taxon>Nematoda</taxon>
        <taxon>Chromadorea</taxon>
        <taxon>Rhabditida</taxon>
        <taxon>Tylenchina</taxon>
        <taxon>Panagrolaimomorpha</taxon>
        <taxon>Strongyloidoidea</taxon>
        <taxon>Strongyloididae</taxon>
        <taxon>Strongyloides</taxon>
    </lineage>
</organism>
<accession>A0A0N5BQR5</accession>
<keyword evidence="1" id="KW-1185">Reference proteome</keyword>
<dbReference type="Proteomes" id="UP000046392">
    <property type="component" value="Unplaced"/>
</dbReference>
<name>A0A0N5BQR5_STREA</name>
<evidence type="ECO:0000313" key="1">
    <source>
        <dbReference type="Proteomes" id="UP000046392"/>
    </source>
</evidence>
<evidence type="ECO:0000313" key="2">
    <source>
        <dbReference type="WBParaSite" id="SPAL_0000822700.1"/>
    </source>
</evidence>
<sequence>MILAQRAHVPFGSPFSLMAKVRSYRRPEFYLKVEHNCQQTNSGQNMTSILPIPSQYVTRVVKNKFLGKGYYLKNLNLFVLKGSRLRMHMSGR</sequence>
<reference evidence="2" key="1">
    <citation type="submission" date="2017-02" db="UniProtKB">
        <authorList>
            <consortium name="WormBaseParasite"/>
        </authorList>
    </citation>
    <scope>IDENTIFICATION</scope>
</reference>
<dbReference type="WBParaSite" id="SPAL_0000822700.1">
    <property type="protein sequence ID" value="SPAL_0000822700.1"/>
    <property type="gene ID" value="SPAL_0000822700"/>
</dbReference>
<protein>
    <submittedName>
        <fullName evidence="2">Uncharacterized protein</fullName>
    </submittedName>
</protein>
<dbReference type="AlphaFoldDB" id="A0A0N5BQR5"/>